<keyword evidence="3 5" id="KW-0067">ATP-binding</keyword>
<dbReference type="InterPro" id="IPR027417">
    <property type="entry name" value="P-loop_NTPase"/>
</dbReference>
<dbReference type="InterPro" id="IPR003593">
    <property type="entry name" value="AAA+_ATPase"/>
</dbReference>
<dbReference type="GO" id="GO:0055085">
    <property type="term" value="P:transmembrane transport"/>
    <property type="evidence" value="ECO:0007669"/>
    <property type="project" value="UniProtKB-ARBA"/>
</dbReference>
<dbReference type="CDD" id="cd03257">
    <property type="entry name" value="ABC_NikE_OppD_transporters"/>
    <property type="match status" value="1"/>
</dbReference>
<dbReference type="SMART" id="SM00382">
    <property type="entry name" value="AAA"/>
    <property type="match status" value="1"/>
</dbReference>
<dbReference type="PROSITE" id="PS50893">
    <property type="entry name" value="ABC_TRANSPORTER_2"/>
    <property type="match status" value="1"/>
</dbReference>
<evidence type="ECO:0000256" key="3">
    <source>
        <dbReference type="ARBA" id="ARBA00022840"/>
    </source>
</evidence>
<feature type="domain" description="ABC transporter" evidence="4">
    <location>
        <begin position="7"/>
        <end position="224"/>
    </location>
</feature>
<evidence type="ECO:0000256" key="1">
    <source>
        <dbReference type="ARBA" id="ARBA00022448"/>
    </source>
</evidence>
<name>A0A7H4MLK2_KLEVA</name>
<dbReference type="EC" id="3.6.3.-" evidence="5"/>
<accession>A0A7H4MLK2</accession>
<organism evidence="5 6">
    <name type="scientific">Klebsiella variicola</name>
    <dbReference type="NCBI Taxonomy" id="244366"/>
    <lineage>
        <taxon>Bacteria</taxon>
        <taxon>Pseudomonadati</taxon>
        <taxon>Pseudomonadota</taxon>
        <taxon>Gammaproteobacteria</taxon>
        <taxon>Enterobacterales</taxon>
        <taxon>Enterobacteriaceae</taxon>
        <taxon>Klebsiella/Raoultella group</taxon>
        <taxon>Klebsiella</taxon>
        <taxon>Klebsiella pneumoniae complex</taxon>
    </lineage>
</organism>
<dbReference type="PANTHER" id="PTHR43776">
    <property type="entry name" value="TRANSPORT ATP-BINDING PROTEIN"/>
    <property type="match status" value="1"/>
</dbReference>
<sequence>MSERYVIEVDGLKKYFPLRDGLFGQQTGELRAVDGVSFNIRPGTIFGLVGESGSGKTTVGRTLLGLYEKSAGSVKFHGQELADLTAPALRAIRPRMQLVFQDPYSSLNPRLRIGDAIGEAMLQHKLCTRDELYDRVIAVMKICGLAPEHYARFPHQFSGGQRQRIGIARALILNPDFIVADEPISALDVSIQAQIINLFPTCATSAASRSCLSPMTSGWWNIYVMMWR</sequence>
<dbReference type="GO" id="GO:0005524">
    <property type="term" value="F:ATP binding"/>
    <property type="evidence" value="ECO:0007669"/>
    <property type="project" value="UniProtKB-KW"/>
</dbReference>
<dbReference type="PROSITE" id="PS00211">
    <property type="entry name" value="ABC_TRANSPORTER_1"/>
    <property type="match status" value="1"/>
</dbReference>
<dbReference type="InterPro" id="IPR017871">
    <property type="entry name" value="ABC_transporter-like_CS"/>
</dbReference>
<gene>
    <name evidence="5" type="primary">gsiA_15</name>
    <name evidence="5" type="ORF">NCTC9177_05108</name>
</gene>
<evidence type="ECO:0000313" key="5">
    <source>
        <dbReference type="EMBL" id="STS91202.1"/>
    </source>
</evidence>
<dbReference type="AlphaFoldDB" id="A0A7H4MLK2"/>
<dbReference type="InterPro" id="IPR050319">
    <property type="entry name" value="ABC_transp_ATP-bind"/>
</dbReference>
<dbReference type="Pfam" id="PF00005">
    <property type="entry name" value="ABC_tran"/>
    <property type="match status" value="1"/>
</dbReference>
<dbReference type="GO" id="GO:0016887">
    <property type="term" value="F:ATP hydrolysis activity"/>
    <property type="evidence" value="ECO:0007669"/>
    <property type="project" value="InterPro"/>
</dbReference>
<reference evidence="5 6" key="1">
    <citation type="submission" date="2018-06" db="EMBL/GenBank/DDBJ databases">
        <authorList>
            <consortium name="Pathogen Informatics"/>
            <person name="Doyle S."/>
        </authorList>
    </citation>
    <scope>NUCLEOTIDE SEQUENCE [LARGE SCALE GENOMIC DNA]</scope>
    <source>
        <strain evidence="5 6">NCTC9177</strain>
    </source>
</reference>
<dbReference type="SUPFAM" id="SSF52540">
    <property type="entry name" value="P-loop containing nucleoside triphosphate hydrolases"/>
    <property type="match status" value="1"/>
</dbReference>
<dbReference type="EMBL" id="UGKR01000003">
    <property type="protein sequence ID" value="STS91202.1"/>
    <property type="molecule type" value="Genomic_DNA"/>
</dbReference>
<dbReference type="Proteomes" id="UP000254545">
    <property type="component" value="Unassembled WGS sequence"/>
</dbReference>
<comment type="caution">
    <text evidence="5">The sequence shown here is derived from an EMBL/GenBank/DDBJ whole genome shotgun (WGS) entry which is preliminary data.</text>
</comment>
<protein>
    <submittedName>
        <fullName evidence="5">Oligopeptide transport ATP-binding protein OppF</fullName>
        <ecNumber evidence="5">3.6.3.-</ecNumber>
    </submittedName>
</protein>
<proteinExistence type="predicted"/>
<keyword evidence="5" id="KW-0378">Hydrolase</keyword>
<evidence type="ECO:0000313" key="6">
    <source>
        <dbReference type="Proteomes" id="UP000254545"/>
    </source>
</evidence>
<dbReference type="PANTHER" id="PTHR43776:SF8">
    <property type="entry name" value="ABC TRANSPORTER, ATP-BINDING PROTEIN"/>
    <property type="match status" value="1"/>
</dbReference>
<evidence type="ECO:0000259" key="4">
    <source>
        <dbReference type="PROSITE" id="PS50893"/>
    </source>
</evidence>
<dbReference type="Gene3D" id="3.40.50.300">
    <property type="entry name" value="P-loop containing nucleotide triphosphate hydrolases"/>
    <property type="match status" value="1"/>
</dbReference>
<keyword evidence="1" id="KW-0813">Transport</keyword>
<keyword evidence="2" id="KW-0547">Nucleotide-binding</keyword>
<evidence type="ECO:0000256" key="2">
    <source>
        <dbReference type="ARBA" id="ARBA00022741"/>
    </source>
</evidence>
<dbReference type="InterPro" id="IPR003439">
    <property type="entry name" value="ABC_transporter-like_ATP-bd"/>
</dbReference>